<proteinExistence type="predicted"/>
<evidence type="ECO:0000313" key="2">
    <source>
        <dbReference type="EMBL" id="CAB1450919.1"/>
    </source>
</evidence>
<accession>A0A9N7VIW4</accession>
<dbReference type="AlphaFoldDB" id="A0A9N7VIW4"/>
<name>A0A9N7VIW4_PLEPL</name>
<gene>
    <name evidence="2" type="ORF">PLEPLA_LOCUS38611</name>
</gene>
<comment type="caution">
    <text evidence="2">The sequence shown here is derived from an EMBL/GenBank/DDBJ whole genome shotgun (WGS) entry which is preliminary data.</text>
</comment>
<evidence type="ECO:0000313" key="3">
    <source>
        <dbReference type="Proteomes" id="UP001153269"/>
    </source>
</evidence>
<feature type="compositionally biased region" description="Basic and acidic residues" evidence="1">
    <location>
        <begin position="19"/>
        <end position="72"/>
    </location>
</feature>
<reference evidence="2" key="1">
    <citation type="submission" date="2020-03" db="EMBL/GenBank/DDBJ databases">
        <authorList>
            <person name="Weist P."/>
        </authorList>
    </citation>
    <scope>NUCLEOTIDE SEQUENCE</scope>
</reference>
<organism evidence="2 3">
    <name type="scientific">Pleuronectes platessa</name>
    <name type="common">European plaice</name>
    <dbReference type="NCBI Taxonomy" id="8262"/>
    <lineage>
        <taxon>Eukaryota</taxon>
        <taxon>Metazoa</taxon>
        <taxon>Chordata</taxon>
        <taxon>Craniata</taxon>
        <taxon>Vertebrata</taxon>
        <taxon>Euteleostomi</taxon>
        <taxon>Actinopterygii</taxon>
        <taxon>Neopterygii</taxon>
        <taxon>Teleostei</taxon>
        <taxon>Neoteleostei</taxon>
        <taxon>Acanthomorphata</taxon>
        <taxon>Carangaria</taxon>
        <taxon>Pleuronectiformes</taxon>
        <taxon>Pleuronectoidei</taxon>
        <taxon>Pleuronectidae</taxon>
        <taxon>Pleuronectes</taxon>
    </lineage>
</organism>
<sequence>MGRGGALRVEVRGVQQEQGGERRNKEGEGQRRREGRQQDMKGYRLNRDKEFAKEDGKEEEKEKNKTEKRESGGCHGYARGEIPEWSRPLRSVLGRWTMQHLGLLQCGLKKNRYLIETRWGSHQNGGW</sequence>
<keyword evidence="3" id="KW-1185">Reference proteome</keyword>
<dbReference type="EMBL" id="CADEAL010004070">
    <property type="protein sequence ID" value="CAB1450919.1"/>
    <property type="molecule type" value="Genomic_DNA"/>
</dbReference>
<dbReference type="Proteomes" id="UP001153269">
    <property type="component" value="Unassembled WGS sequence"/>
</dbReference>
<protein>
    <submittedName>
        <fullName evidence="2">Uncharacterized protein</fullName>
    </submittedName>
</protein>
<evidence type="ECO:0000256" key="1">
    <source>
        <dbReference type="SAM" id="MobiDB-lite"/>
    </source>
</evidence>
<feature type="region of interest" description="Disordered" evidence="1">
    <location>
        <begin position="1"/>
        <end position="81"/>
    </location>
</feature>